<dbReference type="SMART" id="SM00456">
    <property type="entry name" value="WW"/>
    <property type="match status" value="1"/>
</dbReference>
<evidence type="ECO:0000313" key="4">
    <source>
        <dbReference type="Proteomes" id="UP001218188"/>
    </source>
</evidence>
<feature type="region of interest" description="Disordered" evidence="1">
    <location>
        <begin position="212"/>
        <end position="232"/>
    </location>
</feature>
<keyword evidence="4" id="KW-1185">Reference proteome</keyword>
<accession>A0AAD6T4K7</accession>
<feature type="region of interest" description="Disordered" evidence="1">
    <location>
        <begin position="44"/>
        <end position="145"/>
    </location>
</feature>
<evidence type="ECO:0000259" key="2">
    <source>
        <dbReference type="SMART" id="SM00456"/>
    </source>
</evidence>
<dbReference type="InterPro" id="IPR001202">
    <property type="entry name" value="WW_dom"/>
</dbReference>
<dbReference type="Gene3D" id="2.20.70.10">
    <property type="match status" value="1"/>
</dbReference>
<feature type="domain" description="WW" evidence="2">
    <location>
        <begin position="4"/>
        <end position="39"/>
    </location>
</feature>
<organism evidence="3 4">
    <name type="scientific">Mycena alexandri</name>
    <dbReference type="NCBI Taxonomy" id="1745969"/>
    <lineage>
        <taxon>Eukaryota</taxon>
        <taxon>Fungi</taxon>
        <taxon>Dikarya</taxon>
        <taxon>Basidiomycota</taxon>
        <taxon>Agaricomycotina</taxon>
        <taxon>Agaricomycetes</taxon>
        <taxon>Agaricomycetidae</taxon>
        <taxon>Agaricales</taxon>
        <taxon>Marasmiineae</taxon>
        <taxon>Mycenaceae</taxon>
        <taxon>Mycena</taxon>
    </lineage>
</organism>
<evidence type="ECO:0000313" key="3">
    <source>
        <dbReference type="EMBL" id="KAJ7038335.1"/>
    </source>
</evidence>
<dbReference type="EMBL" id="JARJCM010000033">
    <property type="protein sequence ID" value="KAJ7038335.1"/>
    <property type="molecule type" value="Genomic_DNA"/>
</dbReference>
<dbReference type="InterPro" id="IPR036020">
    <property type="entry name" value="WW_dom_sf"/>
</dbReference>
<sequence length="232" mass="25157">MERPLPYGWISQVDQNSGHKFYVDTKATPPRSIWVHPLEDEQYLREHPEAREKAGLAADEKQPQYSAPTTPAVGSPAASSSQRGSYAAPAGSKPEKRGLFGKLKDATVGTKEEREQEKRHKAEQKRQMLEAKRRHQEMLAQQAAMYQQQQQQQEMYARQNPQYQQQYAPQYGYAPQQQQRSGFGGGGMAMPLLGGLAGGLLLGEVLGGDGFGGDDGGFGGDGGGGDGGGGDF</sequence>
<feature type="compositionally biased region" description="Basic and acidic residues" evidence="1">
    <location>
        <begin position="93"/>
        <end position="131"/>
    </location>
</feature>
<proteinExistence type="predicted"/>
<comment type="caution">
    <text evidence="3">The sequence shown here is derived from an EMBL/GenBank/DDBJ whole genome shotgun (WGS) entry which is preliminary data.</text>
</comment>
<dbReference type="SUPFAM" id="SSF51045">
    <property type="entry name" value="WW domain"/>
    <property type="match status" value="1"/>
</dbReference>
<reference evidence="3" key="1">
    <citation type="submission" date="2023-03" db="EMBL/GenBank/DDBJ databases">
        <title>Massive genome expansion in bonnet fungi (Mycena s.s.) driven by repeated elements and novel gene families across ecological guilds.</title>
        <authorList>
            <consortium name="Lawrence Berkeley National Laboratory"/>
            <person name="Harder C.B."/>
            <person name="Miyauchi S."/>
            <person name="Viragh M."/>
            <person name="Kuo A."/>
            <person name="Thoen E."/>
            <person name="Andreopoulos B."/>
            <person name="Lu D."/>
            <person name="Skrede I."/>
            <person name="Drula E."/>
            <person name="Henrissat B."/>
            <person name="Morin E."/>
            <person name="Kohler A."/>
            <person name="Barry K."/>
            <person name="LaButti K."/>
            <person name="Morin E."/>
            <person name="Salamov A."/>
            <person name="Lipzen A."/>
            <person name="Mereny Z."/>
            <person name="Hegedus B."/>
            <person name="Baldrian P."/>
            <person name="Stursova M."/>
            <person name="Weitz H."/>
            <person name="Taylor A."/>
            <person name="Grigoriev I.V."/>
            <person name="Nagy L.G."/>
            <person name="Martin F."/>
            <person name="Kauserud H."/>
        </authorList>
    </citation>
    <scope>NUCLEOTIDE SEQUENCE</scope>
    <source>
        <strain evidence="3">CBHHK200</strain>
    </source>
</reference>
<protein>
    <recommendedName>
        <fullName evidence="2">WW domain-containing protein</fullName>
    </recommendedName>
</protein>
<feature type="compositionally biased region" description="Basic and acidic residues" evidence="1">
    <location>
        <begin position="44"/>
        <end position="62"/>
    </location>
</feature>
<dbReference type="AlphaFoldDB" id="A0AAD6T4K7"/>
<name>A0AAD6T4K7_9AGAR</name>
<evidence type="ECO:0000256" key="1">
    <source>
        <dbReference type="SAM" id="MobiDB-lite"/>
    </source>
</evidence>
<gene>
    <name evidence="3" type="ORF">C8F04DRAFT_1256346</name>
</gene>
<dbReference type="Proteomes" id="UP001218188">
    <property type="component" value="Unassembled WGS sequence"/>
</dbReference>